<dbReference type="Gene3D" id="2.150.10.10">
    <property type="entry name" value="Serralysin-like metalloprotease, C-terminal"/>
    <property type="match status" value="1"/>
</dbReference>
<sequence>MKLIRKLAFVALGALALSQPAKAEDEIKLYVFGNSLVHHQSETEETAVPYWLAQFANAGGKTFAVDGEWGFLRDFAAAGRPKAQWSFNGAPRAWTRNIRNFADVGYNVVMVNPANFIQYKSPDAPFDGENATRETPLTATAAISAKADAPRFVIYEGWADMSAFVRSFPPRTRQLRRFHEFNQGEYHQWYEDYHALVKTALPDKDVDLIPVARILSKMFQNGPLKDIPVEALYVDDAPHGTPTLYFLAAAITYVGLYEDALPSDMNLPDTLHPDLRANYDAVRAFIHAEMGQKQTTAPTAVAPKKVAVAKPAPNAGTPAPGLGLENPSLGMGVSVVADWSTQNAFIDLMKSARPWIGHVPGQWGGMSAEDLDFGGFFDEEGWIWGIPPKIEAVETFILTDQPEQSSSLTGRYRLTYDGAGEVSLTGRARVQSREDGEIWFEYRPGDGVVGIRIDQTDPMRTGDYINNIRVLREDHIALHEAGLIFNPDWLDKVGDLRVLRFMDWMQTNDSRVSEWGERPLVSDFSYAWRGVPVEVMVALGNRIGADIWVTLPHQATNNYAAEFARMVKRDLHPDRKVFVEYSNELWNFTFEQANWASEKAVERWGEKAGDDAWMQYAGMRAAEIARIWEWEFGSETKDRLVRVVAVHTGWKGLEQVQLEAPLWLEEARGNPAPITAFDAYAVSGYFGLELGSDEGAEKTLGWINTSMQSALKDAMGQGLKRAAMQDYVRDHLFDAAIPLAAEALRNGSLSLLTKDLLPYHARVAKENGLALAMYEGGTHVTGIGEWADDEAMTNLFIQLNYSPEMAGLYQELLSAWRNTEGSMFFNAYSDVSNPSKWGSWGSLRHLDDTNPRFDALSAANQQPPQWDNSREQGTFLHGGIFEGTDGPDRLAGTVKHDVLLGNSGDDVLVAAGLADNLHGGAGYDIAELPGNQADYLIRKIGERTFIVSDKRRFVLAQIEAVKFSGAQDSLLELAQLQ</sequence>
<feature type="chain" id="PRO_5006065261" description="Type I secretion protein" evidence="1">
    <location>
        <begin position="24"/>
        <end position="977"/>
    </location>
</feature>
<dbReference type="AlphaFoldDB" id="A0A0P1IH17"/>
<organism evidence="2 3">
    <name type="scientific">Shimia thalassica</name>
    <dbReference type="NCBI Taxonomy" id="1715693"/>
    <lineage>
        <taxon>Bacteria</taxon>
        <taxon>Pseudomonadati</taxon>
        <taxon>Pseudomonadota</taxon>
        <taxon>Alphaproteobacteria</taxon>
        <taxon>Rhodobacterales</taxon>
        <taxon>Roseobacteraceae</taxon>
    </lineage>
</organism>
<evidence type="ECO:0000313" key="2">
    <source>
        <dbReference type="EMBL" id="CUK12372.1"/>
    </source>
</evidence>
<reference evidence="3" key="1">
    <citation type="submission" date="2015-09" db="EMBL/GenBank/DDBJ databases">
        <authorList>
            <person name="Rodrigo-Torres Lidia"/>
            <person name="Arahal R.David."/>
        </authorList>
    </citation>
    <scope>NUCLEOTIDE SEQUENCE [LARGE SCALE GENOMIC DNA]</scope>
    <source>
        <strain evidence="3">CECT 7735</strain>
    </source>
</reference>
<dbReference type="GeneID" id="83882637"/>
<dbReference type="Proteomes" id="UP000051870">
    <property type="component" value="Unassembled WGS sequence"/>
</dbReference>
<evidence type="ECO:0000256" key="1">
    <source>
        <dbReference type="SAM" id="SignalP"/>
    </source>
</evidence>
<feature type="signal peptide" evidence="1">
    <location>
        <begin position="1"/>
        <end position="23"/>
    </location>
</feature>
<dbReference type="Pfam" id="PF00353">
    <property type="entry name" value="HemolysinCabind"/>
    <property type="match status" value="1"/>
</dbReference>
<evidence type="ECO:0008006" key="4">
    <source>
        <dbReference type="Google" id="ProtNLM"/>
    </source>
</evidence>
<dbReference type="SUPFAM" id="SSF51120">
    <property type="entry name" value="beta-Roll"/>
    <property type="match status" value="1"/>
</dbReference>
<dbReference type="RefSeq" id="WP_058312839.1">
    <property type="nucleotide sequence ID" value="NZ_CYTW01000006.1"/>
</dbReference>
<name>A0A0P1IH17_9RHOB</name>
<dbReference type="InterPro" id="IPR011049">
    <property type="entry name" value="Serralysin-like_metalloprot_C"/>
</dbReference>
<proteinExistence type="predicted"/>
<keyword evidence="3" id="KW-1185">Reference proteome</keyword>
<keyword evidence="1" id="KW-0732">Signal</keyword>
<dbReference type="EMBL" id="CYTW01000006">
    <property type="protein sequence ID" value="CUK12372.1"/>
    <property type="molecule type" value="Genomic_DNA"/>
</dbReference>
<accession>A0A0P1IH17</accession>
<gene>
    <name evidence="2" type="ORF">PH7735_03664</name>
</gene>
<evidence type="ECO:0000313" key="3">
    <source>
        <dbReference type="Proteomes" id="UP000051870"/>
    </source>
</evidence>
<protein>
    <recommendedName>
        <fullName evidence="4">Type I secretion protein</fullName>
    </recommendedName>
</protein>
<dbReference type="STRING" id="1715693.PH7735_03664"/>
<dbReference type="InterPro" id="IPR001343">
    <property type="entry name" value="Hemolysn_Ca-bd"/>
</dbReference>
<dbReference type="GO" id="GO:0005509">
    <property type="term" value="F:calcium ion binding"/>
    <property type="evidence" value="ECO:0007669"/>
    <property type="project" value="InterPro"/>
</dbReference>